<accession>F6BB38</accession>
<dbReference type="GO" id="GO:0006203">
    <property type="term" value="P:dGTP catabolic process"/>
    <property type="evidence" value="ECO:0007669"/>
    <property type="project" value="TreeGrafter"/>
</dbReference>
<proteinExistence type="predicted"/>
<keyword evidence="2" id="KW-0378">Hydrolase</keyword>
<dbReference type="RefSeq" id="WP_013798532.1">
    <property type="nucleotide sequence ID" value="NC_015562.1"/>
</dbReference>
<protein>
    <submittedName>
        <fullName evidence="2">Metal dependent phosphohydrolase</fullName>
    </submittedName>
</protein>
<dbReference type="Pfam" id="PF01966">
    <property type="entry name" value="HD"/>
    <property type="match status" value="1"/>
</dbReference>
<dbReference type="EMBL" id="CP002737">
    <property type="protein sequence ID" value="AEF95923.1"/>
    <property type="molecule type" value="Genomic_DNA"/>
</dbReference>
<dbReference type="InterPro" id="IPR006675">
    <property type="entry name" value="HDIG_dom"/>
</dbReference>
<dbReference type="CDD" id="cd00077">
    <property type="entry name" value="HDc"/>
    <property type="match status" value="1"/>
</dbReference>
<evidence type="ECO:0000313" key="2">
    <source>
        <dbReference type="EMBL" id="AEF95923.1"/>
    </source>
</evidence>
<dbReference type="STRING" id="880724.Metig_0367"/>
<dbReference type="SMART" id="SM00471">
    <property type="entry name" value="HDc"/>
    <property type="match status" value="1"/>
</dbReference>
<dbReference type="GeneID" id="10643204"/>
<dbReference type="OrthoDB" id="8895at2157"/>
<dbReference type="SUPFAM" id="SSF109604">
    <property type="entry name" value="HD-domain/PDEase-like"/>
    <property type="match status" value="1"/>
</dbReference>
<gene>
    <name evidence="2" type="ordered locus">Metig_0367</name>
</gene>
<dbReference type="KEGG" id="mig:Metig_0367"/>
<dbReference type="InterPro" id="IPR006674">
    <property type="entry name" value="HD_domain"/>
</dbReference>
<dbReference type="Gene3D" id="1.10.3210.10">
    <property type="entry name" value="Hypothetical protein af1432"/>
    <property type="match status" value="1"/>
</dbReference>
<feature type="domain" description="HD" evidence="1">
    <location>
        <begin position="56"/>
        <end position="153"/>
    </location>
</feature>
<dbReference type="NCBIfam" id="TIGR00277">
    <property type="entry name" value="HDIG"/>
    <property type="match status" value="1"/>
</dbReference>
<reference evidence="2 3" key="1">
    <citation type="submission" date="2011-05" db="EMBL/GenBank/DDBJ databases">
        <title>Complete sequence of Methanotorris igneus Kol 5.</title>
        <authorList>
            <consortium name="US DOE Joint Genome Institute"/>
            <person name="Lucas S."/>
            <person name="Han J."/>
            <person name="Lapidus A."/>
            <person name="Cheng J.-F."/>
            <person name="Goodwin L."/>
            <person name="Pitluck S."/>
            <person name="Peters L."/>
            <person name="Mikhailova N."/>
            <person name="Chertkov O."/>
            <person name="Han C."/>
            <person name="Tapia R."/>
            <person name="Land M."/>
            <person name="Hauser L."/>
            <person name="Kyrpides N."/>
            <person name="Ivanova N."/>
            <person name="Pagani I."/>
            <person name="Sieprawska-Lupa M."/>
            <person name="Whitman W."/>
            <person name="Woyke T."/>
        </authorList>
    </citation>
    <scope>NUCLEOTIDE SEQUENCE [LARGE SCALE GENOMIC DNA]</scope>
    <source>
        <strain evidence="3">DSM 5666 / JCM 11834 / Kol 5</strain>
    </source>
</reference>
<evidence type="ECO:0000259" key="1">
    <source>
        <dbReference type="PROSITE" id="PS51831"/>
    </source>
</evidence>
<dbReference type="PANTHER" id="PTHR11373">
    <property type="entry name" value="DEOXYNUCLEOSIDE TRIPHOSPHATE TRIPHOSPHOHYDROLASE"/>
    <property type="match status" value="1"/>
</dbReference>
<evidence type="ECO:0000313" key="3">
    <source>
        <dbReference type="Proteomes" id="UP000009227"/>
    </source>
</evidence>
<dbReference type="PROSITE" id="PS51831">
    <property type="entry name" value="HD"/>
    <property type="match status" value="1"/>
</dbReference>
<sequence>MIVSNNKKVIRDPIHKDIPLSHEEIKLVDTIDLQRLRNIKQTGLTYLVYPSANHTRFEHSLGTMYIAGEIAEKLNADVELTRITALLHDIGHPPFSHTLEICGYDHEQVAKAKIKKMEFENYSHKEIIDVLNKKGLEGKIISGDVDADRMDYLLRDSYHTGVAYGLIDLPRIMRSIVTYEEMGKLRIGILEKGIHAVESLLIARHQMYPTVYMHPTSRIADTMLKRAVMYALEDKLFGINDLAYMDDIDLIYTLRNSEGEENKLMKMIDERRLFKKIITYKYTDLTPRERWVLISMDEEDVRNLEKELSEYLGTSVFLDIPDYPKMEEHSVTIIIDDKRYRLDEVSPLAKSLKPSEIRLWDVGVYAPPDKLKEIKEKLEICKRDLLKEFIKDIPVKSTLLEIIEEYEIIKGRGTFLSIAKEHGMTESEFFSELHKLVFCGLIKEKIEKIGGIYRYDYSRLRYK</sequence>
<name>F6BB38_METIK</name>
<dbReference type="Pfam" id="PF19276">
    <property type="entry name" value="HD_assoc_2"/>
    <property type="match status" value="1"/>
</dbReference>
<dbReference type="GO" id="GO:0008832">
    <property type="term" value="F:dGTPase activity"/>
    <property type="evidence" value="ECO:0007669"/>
    <property type="project" value="TreeGrafter"/>
</dbReference>
<dbReference type="AlphaFoldDB" id="F6BB38"/>
<organism evidence="3">
    <name type="scientific">Methanotorris igneus (strain DSM 5666 / JCM 11834 / Kol 5)</name>
    <dbReference type="NCBI Taxonomy" id="880724"/>
    <lineage>
        <taxon>Archaea</taxon>
        <taxon>Methanobacteriati</taxon>
        <taxon>Methanobacteriota</taxon>
        <taxon>Methanomada group</taxon>
        <taxon>Methanococci</taxon>
        <taxon>Methanococcales</taxon>
        <taxon>Methanocaldococcaceae</taxon>
        <taxon>Methanotorris</taxon>
    </lineage>
</organism>
<dbReference type="InterPro" id="IPR045509">
    <property type="entry name" value="HD_assoc_2"/>
</dbReference>
<dbReference type="Proteomes" id="UP000009227">
    <property type="component" value="Chromosome"/>
</dbReference>
<dbReference type="HOGENOM" id="CLU_026821_3_1_2"/>
<dbReference type="InterPro" id="IPR003607">
    <property type="entry name" value="HD/PDEase_dom"/>
</dbReference>
<dbReference type="PANTHER" id="PTHR11373:SF4">
    <property type="entry name" value="DEOXYNUCLEOSIDE TRIPHOSPHATE TRIPHOSPHOHYDROLASE SAMHD1"/>
    <property type="match status" value="1"/>
</dbReference>
<dbReference type="InterPro" id="IPR050135">
    <property type="entry name" value="dGTPase-like"/>
</dbReference>
<keyword evidence="3" id="KW-1185">Reference proteome</keyword>